<name>A0A517W2V2_9PLAN</name>
<keyword evidence="1" id="KW-1133">Transmembrane helix</keyword>
<dbReference type="EMBL" id="CP037920">
    <property type="protein sequence ID" value="QDT99592.1"/>
    <property type="molecule type" value="Genomic_DNA"/>
</dbReference>
<gene>
    <name evidence="2" type="ORF">V144x_51040</name>
</gene>
<sequence length="160" mass="18623">MKLQRHSRLILVMLGCTLFGAAMVLLFQLIWQAAEEHERNPNRVNLRNQIMRRKTKTMHDILDGMIYGDLGRVETAANRMQEYSETINEFLLDPRYEKLSLEFDLSISELSDSAIQKNMDAAKEATLRLERNCIECHSHINQKNRNLKPKATNESSFNEN</sequence>
<keyword evidence="1" id="KW-0812">Transmembrane</keyword>
<evidence type="ECO:0000313" key="3">
    <source>
        <dbReference type="Proteomes" id="UP000318704"/>
    </source>
</evidence>
<dbReference type="GO" id="GO:0020037">
    <property type="term" value="F:heme binding"/>
    <property type="evidence" value="ECO:0007669"/>
    <property type="project" value="InterPro"/>
</dbReference>
<proteinExistence type="predicted"/>
<evidence type="ECO:0008006" key="4">
    <source>
        <dbReference type="Google" id="ProtNLM"/>
    </source>
</evidence>
<dbReference type="GO" id="GO:0009055">
    <property type="term" value="F:electron transfer activity"/>
    <property type="evidence" value="ECO:0007669"/>
    <property type="project" value="InterPro"/>
</dbReference>
<dbReference type="InterPro" id="IPR010980">
    <property type="entry name" value="Cyt_c/b562"/>
</dbReference>
<reference evidence="2 3" key="1">
    <citation type="submission" date="2019-03" db="EMBL/GenBank/DDBJ databases">
        <title>Deep-cultivation of Planctomycetes and their phenomic and genomic characterization uncovers novel biology.</title>
        <authorList>
            <person name="Wiegand S."/>
            <person name="Jogler M."/>
            <person name="Boedeker C."/>
            <person name="Pinto D."/>
            <person name="Vollmers J."/>
            <person name="Rivas-Marin E."/>
            <person name="Kohn T."/>
            <person name="Peeters S.H."/>
            <person name="Heuer A."/>
            <person name="Rast P."/>
            <person name="Oberbeckmann S."/>
            <person name="Bunk B."/>
            <person name="Jeske O."/>
            <person name="Meyerdierks A."/>
            <person name="Storesund J.E."/>
            <person name="Kallscheuer N."/>
            <person name="Luecker S."/>
            <person name="Lage O.M."/>
            <person name="Pohl T."/>
            <person name="Merkel B.J."/>
            <person name="Hornburger P."/>
            <person name="Mueller R.-W."/>
            <person name="Bruemmer F."/>
            <person name="Labrenz M."/>
            <person name="Spormann A.M."/>
            <person name="Op den Camp H."/>
            <person name="Overmann J."/>
            <person name="Amann R."/>
            <person name="Jetten M.S.M."/>
            <person name="Mascher T."/>
            <person name="Medema M.H."/>
            <person name="Devos D.P."/>
            <person name="Kaster A.-K."/>
            <person name="Ovreas L."/>
            <person name="Rohde M."/>
            <person name="Galperin M.Y."/>
            <person name="Jogler C."/>
        </authorList>
    </citation>
    <scope>NUCLEOTIDE SEQUENCE [LARGE SCALE GENOMIC DNA]</scope>
    <source>
        <strain evidence="2 3">V144</strain>
    </source>
</reference>
<evidence type="ECO:0000313" key="2">
    <source>
        <dbReference type="EMBL" id="QDT99592.1"/>
    </source>
</evidence>
<evidence type="ECO:0000256" key="1">
    <source>
        <dbReference type="SAM" id="Phobius"/>
    </source>
</evidence>
<dbReference type="Proteomes" id="UP000318704">
    <property type="component" value="Chromosome"/>
</dbReference>
<protein>
    <recommendedName>
        <fullName evidence="4">Cytochrome C</fullName>
    </recommendedName>
</protein>
<accession>A0A517W2V2</accession>
<dbReference type="GO" id="GO:0022900">
    <property type="term" value="P:electron transport chain"/>
    <property type="evidence" value="ECO:0007669"/>
    <property type="project" value="InterPro"/>
</dbReference>
<dbReference type="GO" id="GO:0005506">
    <property type="term" value="F:iron ion binding"/>
    <property type="evidence" value="ECO:0007669"/>
    <property type="project" value="InterPro"/>
</dbReference>
<keyword evidence="1" id="KW-0472">Membrane</keyword>
<feature type="transmembrane region" description="Helical" evidence="1">
    <location>
        <begin position="9"/>
        <end position="31"/>
    </location>
</feature>
<dbReference type="AlphaFoldDB" id="A0A517W2V2"/>
<organism evidence="2 3">
    <name type="scientific">Gimesia aquarii</name>
    <dbReference type="NCBI Taxonomy" id="2527964"/>
    <lineage>
        <taxon>Bacteria</taxon>
        <taxon>Pseudomonadati</taxon>
        <taxon>Planctomycetota</taxon>
        <taxon>Planctomycetia</taxon>
        <taxon>Planctomycetales</taxon>
        <taxon>Planctomycetaceae</taxon>
        <taxon>Gimesia</taxon>
    </lineage>
</organism>
<dbReference type="SUPFAM" id="SSF47175">
    <property type="entry name" value="Cytochromes"/>
    <property type="match status" value="1"/>
</dbReference>
<dbReference type="KEGG" id="gaw:V144x_51040"/>